<dbReference type="EMBL" id="UGMS01000001">
    <property type="protein sequence ID" value="STV72420.1"/>
    <property type="molecule type" value="Genomic_DNA"/>
</dbReference>
<sequence>MGFALPNGSTVFVGSGLGSPVSVSTVSNAEGAVFTVAENHNLKVDDVVLISSGWGVIDGLVARITAQTTNSVTISVINSSDRNFFPAHAGGGNYRKSRSGLRFHRLRKSRSRVVNSSMHRYSFWQTIASVILAPLRRLKAKPLP</sequence>
<organism evidence="1 2">
    <name type="scientific">Klebsiella michiganensis</name>
    <dbReference type="NCBI Taxonomy" id="1134687"/>
    <lineage>
        <taxon>Bacteria</taxon>
        <taxon>Pseudomonadati</taxon>
        <taxon>Pseudomonadota</taxon>
        <taxon>Gammaproteobacteria</taxon>
        <taxon>Enterobacterales</taxon>
        <taxon>Enterobacteriaceae</taxon>
        <taxon>Klebsiella/Raoultella group</taxon>
        <taxon>Klebsiella</taxon>
    </lineage>
</organism>
<comment type="caution">
    <text evidence="1">The sequence shown here is derived from an EMBL/GenBank/DDBJ whole genome shotgun (WGS) entry which is preliminary data.</text>
</comment>
<dbReference type="AlphaFoldDB" id="A0A7H4N040"/>
<protein>
    <recommendedName>
        <fullName evidence="3">Phage tail protein</fullName>
    </recommendedName>
</protein>
<evidence type="ECO:0000313" key="2">
    <source>
        <dbReference type="Proteomes" id="UP000254863"/>
    </source>
</evidence>
<gene>
    <name evidence="1" type="ORF">NCTC11685_00604</name>
</gene>
<reference evidence="1 2" key="1">
    <citation type="submission" date="2018-06" db="EMBL/GenBank/DDBJ databases">
        <authorList>
            <consortium name="Pathogen Informatics"/>
            <person name="Doyle S."/>
        </authorList>
    </citation>
    <scope>NUCLEOTIDE SEQUENCE [LARGE SCALE GENOMIC DNA]</scope>
    <source>
        <strain evidence="1 2">NCTC11685</strain>
    </source>
</reference>
<dbReference type="Proteomes" id="UP000254863">
    <property type="component" value="Unassembled WGS sequence"/>
</dbReference>
<proteinExistence type="predicted"/>
<accession>A0A7H4N040</accession>
<name>A0A7H4N040_9ENTR</name>
<evidence type="ECO:0000313" key="1">
    <source>
        <dbReference type="EMBL" id="STV72420.1"/>
    </source>
</evidence>
<evidence type="ECO:0008006" key="3">
    <source>
        <dbReference type="Google" id="ProtNLM"/>
    </source>
</evidence>